<evidence type="ECO:0000259" key="17">
    <source>
        <dbReference type="PROSITE" id="PS51352"/>
    </source>
</evidence>
<comment type="catalytic activity">
    <reaction evidence="14">
        <text>a hydroperoxide + [thioredoxin]-dithiol = an alcohol + [thioredoxin]-disulfide + H2O</text>
        <dbReference type="Rhea" id="RHEA:62620"/>
        <dbReference type="Rhea" id="RHEA-COMP:10698"/>
        <dbReference type="Rhea" id="RHEA-COMP:10700"/>
        <dbReference type="ChEBI" id="CHEBI:15377"/>
        <dbReference type="ChEBI" id="CHEBI:29950"/>
        <dbReference type="ChEBI" id="CHEBI:30879"/>
        <dbReference type="ChEBI" id="CHEBI:35924"/>
        <dbReference type="ChEBI" id="CHEBI:50058"/>
        <dbReference type="EC" id="1.11.1.24"/>
    </reaction>
</comment>
<dbReference type="FunFam" id="3.40.30.10:FF:000122">
    <property type="entry name" value="Peroxiredoxin Q chloroplastic"/>
    <property type="match status" value="1"/>
</dbReference>
<dbReference type="GO" id="GO:0034599">
    <property type="term" value="P:cellular response to oxidative stress"/>
    <property type="evidence" value="ECO:0007669"/>
    <property type="project" value="TreeGrafter"/>
</dbReference>
<evidence type="ECO:0000256" key="6">
    <source>
        <dbReference type="ARBA" id="ARBA00022946"/>
    </source>
</evidence>
<dbReference type="InterPro" id="IPR036249">
    <property type="entry name" value="Thioredoxin-like_sf"/>
</dbReference>
<dbReference type="EMBL" id="NXIB02000082">
    <property type="protein sequence ID" value="PHX54715.1"/>
    <property type="molecule type" value="Genomic_DNA"/>
</dbReference>
<dbReference type="RefSeq" id="WP_096828250.1">
    <property type="nucleotide sequence ID" value="NZ_NXIB02000082.1"/>
</dbReference>
<dbReference type="InterPro" id="IPR000866">
    <property type="entry name" value="AhpC/TSA"/>
</dbReference>
<dbReference type="InterPro" id="IPR024706">
    <property type="entry name" value="Peroxiredoxin_AhpC-typ"/>
</dbReference>
<evidence type="ECO:0000256" key="2">
    <source>
        <dbReference type="ARBA" id="ARBA00011245"/>
    </source>
</evidence>
<evidence type="ECO:0000256" key="4">
    <source>
        <dbReference type="ARBA" id="ARBA00022559"/>
    </source>
</evidence>
<comment type="similarity">
    <text evidence="12">Belongs to the peroxiredoxin family. BCP/PrxQ subfamily.</text>
</comment>
<name>A0A2G4EYW1_9CYAN</name>
<proteinExistence type="inferred from homology"/>
<sequence length="152" mass="16808">MTVKIGDTAPDFTLTSQTGSSVSLKDFRGQKNVIVYFYPKDDTPGCTAEACAFRDSYEVFKDAGAEVIGISDDSQQSHQKFATKYQLPFTLLSDGGNKVRQLYGVPATLWIMPGRVTYVIDKQGVVKHIFDSMLDFKAHVAEALKTLESIKN</sequence>
<dbReference type="GO" id="GO:0008379">
    <property type="term" value="F:thioredoxin peroxidase activity"/>
    <property type="evidence" value="ECO:0007669"/>
    <property type="project" value="TreeGrafter"/>
</dbReference>
<comment type="caution">
    <text evidence="18">The sequence shown here is derived from an EMBL/GenBank/DDBJ whole genome shotgun (WGS) entry which is preliminary data.</text>
</comment>
<dbReference type="CDD" id="cd03017">
    <property type="entry name" value="PRX_BCP"/>
    <property type="match status" value="1"/>
</dbReference>
<evidence type="ECO:0000256" key="16">
    <source>
        <dbReference type="PIRSR" id="PIRSR000239-1"/>
    </source>
</evidence>
<dbReference type="SUPFAM" id="SSF52833">
    <property type="entry name" value="Thioredoxin-like"/>
    <property type="match status" value="1"/>
</dbReference>
<keyword evidence="10" id="KW-0676">Redox-active center</keyword>
<dbReference type="Proteomes" id="UP000226442">
    <property type="component" value="Unassembled WGS sequence"/>
</dbReference>
<accession>A0A2G4EYW1</accession>
<protein>
    <recommendedName>
        <fullName evidence="3">thioredoxin-dependent peroxiredoxin</fullName>
        <ecNumber evidence="3">1.11.1.24</ecNumber>
    </recommendedName>
    <alternativeName>
        <fullName evidence="13">Bacterioferritin comigratory protein</fullName>
    </alternativeName>
    <alternativeName>
        <fullName evidence="11">Thioredoxin peroxidase</fullName>
    </alternativeName>
</protein>
<evidence type="ECO:0000256" key="9">
    <source>
        <dbReference type="ARBA" id="ARBA00023157"/>
    </source>
</evidence>
<evidence type="ECO:0000256" key="14">
    <source>
        <dbReference type="ARBA" id="ARBA00049091"/>
    </source>
</evidence>
<comment type="subcellular location">
    <subcellularLocation>
        <location evidence="15">Thylakoid</location>
    </subcellularLocation>
</comment>
<dbReference type="GO" id="GO:0005737">
    <property type="term" value="C:cytoplasm"/>
    <property type="evidence" value="ECO:0007669"/>
    <property type="project" value="TreeGrafter"/>
</dbReference>
<evidence type="ECO:0000313" key="18">
    <source>
        <dbReference type="EMBL" id="PHX54715.1"/>
    </source>
</evidence>
<keyword evidence="6" id="KW-0809">Transit peptide</keyword>
<evidence type="ECO:0000256" key="3">
    <source>
        <dbReference type="ARBA" id="ARBA00013017"/>
    </source>
</evidence>
<dbReference type="InterPro" id="IPR013766">
    <property type="entry name" value="Thioredoxin_domain"/>
</dbReference>
<dbReference type="GO" id="GO:0009579">
    <property type="term" value="C:thylakoid"/>
    <property type="evidence" value="ECO:0007669"/>
    <property type="project" value="UniProtKB-SubCell"/>
</dbReference>
<evidence type="ECO:0000256" key="10">
    <source>
        <dbReference type="ARBA" id="ARBA00023284"/>
    </source>
</evidence>
<keyword evidence="7" id="KW-0560">Oxidoreductase</keyword>
<evidence type="ECO:0000256" key="5">
    <source>
        <dbReference type="ARBA" id="ARBA00022862"/>
    </source>
</evidence>
<keyword evidence="19" id="KW-1185">Reference proteome</keyword>
<organism evidence="18 19">
    <name type="scientific">Tychonema bourrellyi FEM_GT703</name>
    <dbReference type="NCBI Taxonomy" id="2040638"/>
    <lineage>
        <taxon>Bacteria</taxon>
        <taxon>Bacillati</taxon>
        <taxon>Cyanobacteriota</taxon>
        <taxon>Cyanophyceae</taxon>
        <taxon>Oscillatoriophycideae</taxon>
        <taxon>Oscillatoriales</taxon>
        <taxon>Microcoleaceae</taxon>
        <taxon>Tychonema</taxon>
    </lineage>
</organism>
<keyword evidence="4" id="KW-0575">Peroxidase</keyword>
<feature type="domain" description="Thioredoxin" evidence="17">
    <location>
        <begin position="3"/>
        <end position="152"/>
    </location>
</feature>
<dbReference type="PIRSF" id="PIRSF000239">
    <property type="entry name" value="AHPC"/>
    <property type="match status" value="1"/>
</dbReference>
<dbReference type="PROSITE" id="PS51352">
    <property type="entry name" value="THIOREDOXIN_2"/>
    <property type="match status" value="1"/>
</dbReference>
<dbReference type="OrthoDB" id="9801080at2"/>
<evidence type="ECO:0000256" key="1">
    <source>
        <dbReference type="ARBA" id="ARBA00003330"/>
    </source>
</evidence>
<reference evidence="18" key="1">
    <citation type="submission" date="2017-10" db="EMBL/GenBank/DDBJ databases">
        <title>Draft genome sequence of the planktic cyanobacteria Tychonema bourrellyi isolated from alpine lentic freshwater.</title>
        <authorList>
            <person name="Tett A."/>
            <person name="Armanini F."/>
            <person name="Asnicar F."/>
            <person name="Boscaini A."/>
            <person name="Pasolli E."/>
            <person name="Zolfo M."/>
            <person name="Donati C."/>
            <person name="Salmaso N."/>
            <person name="Segata N."/>
        </authorList>
    </citation>
    <scope>NUCLEOTIDE SEQUENCE</scope>
    <source>
        <strain evidence="18">FEM_GT703</strain>
    </source>
</reference>
<keyword evidence="9" id="KW-1015">Disulfide bond</keyword>
<dbReference type="GO" id="GO:0045454">
    <property type="term" value="P:cell redox homeostasis"/>
    <property type="evidence" value="ECO:0007669"/>
    <property type="project" value="TreeGrafter"/>
</dbReference>
<comment type="subunit">
    <text evidence="2">Monomer.</text>
</comment>
<dbReference type="PANTHER" id="PTHR42801">
    <property type="entry name" value="THIOREDOXIN-DEPENDENT PEROXIDE REDUCTASE"/>
    <property type="match status" value="1"/>
</dbReference>
<dbReference type="PANTHER" id="PTHR42801:SF4">
    <property type="entry name" value="AHPC_TSA FAMILY PROTEIN"/>
    <property type="match status" value="1"/>
</dbReference>
<keyword evidence="5" id="KW-0049">Antioxidant</keyword>
<evidence type="ECO:0000256" key="7">
    <source>
        <dbReference type="ARBA" id="ARBA00023002"/>
    </source>
</evidence>
<evidence type="ECO:0000313" key="19">
    <source>
        <dbReference type="Proteomes" id="UP000226442"/>
    </source>
</evidence>
<comment type="function">
    <text evidence="1">Thiol-specific peroxidase that catalyzes the reduction of hydrogen peroxide and organic hydroperoxides to water and alcohols, respectively. Plays a role in cell protection against oxidative stress by detoxifying peroxides and as sensor of hydrogen peroxide-mediated signaling events.</text>
</comment>
<dbReference type="AlphaFoldDB" id="A0A2G4EYW1"/>
<evidence type="ECO:0000256" key="8">
    <source>
        <dbReference type="ARBA" id="ARBA00023078"/>
    </source>
</evidence>
<evidence type="ECO:0000256" key="11">
    <source>
        <dbReference type="ARBA" id="ARBA00032824"/>
    </source>
</evidence>
<dbReference type="Gene3D" id="3.40.30.10">
    <property type="entry name" value="Glutaredoxin"/>
    <property type="match status" value="1"/>
</dbReference>
<evidence type="ECO:0000256" key="13">
    <source>
        <dbReference type="ARBA" id="ARBA00041373"/>
    </source>
</evidence>
<feature type="active site" description="Cysteine sulfenic acid (-SOH) intermediate; for peroxidase activity" evidence="16">
    <location>
        <position position="46"/>
    </location>
</feature>
<gene>
    <name evidence="18" type="ORF">CP500_014625</name>
</gene>
<keyword evidence="8" id="KW-0793">Thylakoid</keyword>
<evidence type="ECO:0000256" key="15">
    <source>
        <dbReference type="ARBA" id="ARBA00060385"/>
    </source>
</evidence>
<dbReference type="InterPro" id="IPR050924">
    <property type="entry name" value="Peroxiredoxin_BCP/PrxQ"/>
</dbReference>
<evidence type="ECO:0000256" key="12">
    <source>
        <dbReference type="ARBA" id="ARBA00038489"/>
    </source>
</evidence>
<dbReference type="EC" id="1.11.1.24" evidence="3"/>
<dbReference type="Pfam" id="PF00578">
    <property type="entry name" value="AhpC-TSA"/>
    <property type="match status" value="1"/>
</dbReference>